<evidence type="ECO:0000256" key="1">
    <source>
        <dbReference type="ARBA" id="ARBA00010613"/>
    </source>
</evidence>
<evidence type="ECO:0000256" key="2">
    <source>
        <dbReference type="ARBA" id="ARBA00022801"/>
    </source>
</evidence>
<dbReference type="RefSeq" id="WP_169624021.1">
    <property type="nucleotide sequence ID" value="NZ_JABBNT010000001.1"/>
</dbReference>
<gene>
    <name evidence="4" type="ORF">HH303_04750</name>
</gene>
<sequence>MTDRIKIGLVQMTSTISVDRNIALSCDLIREAAAKGAELVGLPEVVNLMQKNREESRKVACTEDTDPSLAAYRELAKELGIWIHAGSLMIRLADDDRFANRGFLIDPAGEIRGRYDKIHMFDVDLANGESYRESNGFRPGDHAEIVETPWGGYGMAVCYDLRFPHLFRDLAKGGARILSVPAAFTRTTGQAHWHVLLRARAIENGCFVVAPAQCGDHEDGRKTYGHALIIDPWGEVLADGGEGPGTVVAELDLARVAEVRAMVPSLTNDRAYDKPAQALSAAAE</sequence>
<dbReference type="PANTHER" id="PTHR23088">
    <property type="entry name" value="NITRILASE-RELATED"/>
    <property type="match status" value="1"/>
</dbReference>
<dbReference type="InterPro" id="IPR036526">
    <property type="entry name" value="C-N_Hydrolase_sf"/>
</dbReference>
<dbReference type="InterPro" id="IPR045254">
    <property type="entry name" value="Nit1/2_C-N_Hydrolase"/>
</dbReference>
<evidence type="ECO:0000259" key="3">
    <source>
        <dbReference type="PROSITE" id="PS50263"/>
    </source>
</evidence>
<dbReference type="CDD" id="cd07572">
    <property type="entry name" value="nit"/>
    <property type="match status" value="1"/>
</dbReference>
<evidence type="ECO:0000313" key="5">
    <source>
        <dbReference type="Proteomes" id="UP000539372"/>
    </source>
</evidence>
<reference evidence="4 5" key="1">
    <citation type="submission" date="2020-04" db="EMBL/GenBank/DDBJ databases">
        <title>Rhodospirillaceae bacterium KN72 isolated from deep sea.</title>
        <authorList>
            <person name="Zhang D.-C."/>
        </authorList>
    </citation>
    <scope>NUCLEOTIDE SEQUENCE [LARGE SCALE GENOMIC DNA]</scope>
    <source>
        <strain evidence="4 5">KN72</strain>
    </source>
</reference>
<dbReference type="InterPro" id="IPR001110">
    <property type="entry name" value="UPF0012_CS"/>
</dbReference>
<organism evidence="4 5">
    <name type="scientific">Pacificispira spongiicola</name>
    <dbReference type="NCBI Taxonomy" id="2729598"/>
    <lineage>
        <taxon>Bacteria</taxon>
        <taxon>Pseudomonadati</taxon>
        <taxon>Pseudomonadota</taxon>
        <taxon>Alphaproteobacteria</taxon>
        <taxon>Rhodospirillales</taxon>
        <taxon>Rhodospirillaceae</taxon>
        <taxon>Pacificispira</taxon>
    </lineage>
</organism>
<keyword evidence="2 4" id="KW-0378">Hydrolase</keyword>
<dbReference type="Proteomes" id="UP000539372">
    <property type="component" value="Unassembled WGS sequence"/>
</dbReference>
<proteinExistence type="inferred from homology"/>
<dbReference type="EMBL" id="JABBNT010000001">
    <property type="protein sequence ID" value="NMM43773.1"/>
    <property type="molecule type" value="Genomic_DNA"/>
</dbReference>
<protein>
    <submittedName>
        <fullName evidence="4">Carbon-nitrogen hydrolase family protein</fullName>
    </submittedName>
</protein>
<comment type="caution">
    <text evidence="4">The sequence shown here is derived from an EMBL/GenBank/DDBJ whole genome shotgun (WGS) entry which is preliminary data.</text>
</comment>
<feature type="domain" description="CN hydrolase" evidence="3">
    <location>
        <begin position="5"/>
        <end position="253"/>
    </location>
</feature>
<keyword evidence="5" id="KW-1185">Reference proteome</keyword>
<dbReference type="AlphaFoldDB" id="A0A7Y0DYE1"/>
<comment type="similarity">
    <text evidence="1">Belongs to the carbon-nitrogen hydrolase superfamily. NIT1/NIT2 family.</text>
</comment>
<evidence type="ECO:0000313" key="4">
    <source>
        <dbReference type="EMBL" id="NMM43773.1"/>
    </source>
</evidence>
<dbReference type="Pfam" id="PF00795">
    <property type="entry name" value="CN_hydrolase"/>
    <property type="match status" value="1"/>
</dbReference>
<dbReference type="PROSITE" id="PS50263">
    <property type="entry name" value="CN_HYDROLASE"/>
    <property type="match status" value="1"/>
</dbReference>
<dbReference type="PROSITE" id="PS01227">
    <property type="entry name" value="UPF0012"/>
    <property type="match status" value="1"/>
</dbReference>
<accession>A0A7Y0DYE1</accession>
<dbReference type="Gene3D" id="3.60.110.10">
    <property type="entry name" value="Carbon-nitrogen hydrolase"/>
    <property type="match status" value="1"/>
</dbReference>
<dbReference type="GO" id="GO:0016811">
    <property type="term" value="F:hydrolase activity, acting on carbon-nitrogen (but not peptide) bonds, in linear amides"/>
    <property type="evidence" value="ECO:0007669"/>
    <property type="project" value="InterPro"/>
</dbReference>
<name>A0A7Y0DYE1_9PROT</name>
<dbReference type="InterPro" id="IPR003010">
    <property type="entry name" value="C-N_Hydrolase"/>
</dbReference>
<dbReference type="PANTHER" id="PTHR23088:SF27">
    <property type="entry name" value="DEAMINATED GLUTATHIONE AMIDASE"/>
    <property type="match status" value="1"/>
</dbReference>
<dbReference type="SUPFAM" id="SSF56317">
    <property type="entry name" value="Carbon-nitrogen hydrolase"/>
    <property type="match status" value="1"/>
</dbReference>